<dbReference type="EMBL" id="JAAFZH010000023">
    <property type="protein sequence ID" value="NDU99097.1"/>
    <property type="molecule type" value="Genomic_DNA"/>
</dbReference>
<proteinExistence type="predicted"/>
<organism evidence="1 2">
    <name type="scientific">Spirosoma terrae</name>
    <dbReference type="NCBI Taxonomy" id="1968276"/>
    <lineage>
        <taxon>Bacteria</taxon>
        <taxon>Pseudomonadati</taxon>
        <taxon>Bacteroidota</taxon>
        <taxon>Cytophagia</taxon>
        <taxon>Cytophagales</taxon>
        <taxon>Cytophagaceae</taxon>
        <taxon>Spirosoma</taxon>
    </lineage>
</organism>
<sequence>MSVSLNYKVVKVLNDDSAFRHIHGLLDFKIDNVTVPYMGYFGAEDVCFNTWFEELSNVIVSYRQGEKTYLFDEGEQGQPAYQFDFEDGLCFLSIIDSPISAAEGDPDWQKVKFEMADLVATYDEVKVGFLNEVQVKAPDALSSWKDVLKA</sequence>
<protein>
    <submittedName>
        <fullName evidence="1">Uncharacterized protein</fullName>
    </submittedName>
</protein>
<dbReference type="Proteomes" id="UP000474175">
    <property type="component" value="Unassembled WGS sequence"/>
</dbReference>
<comment type="caution">
    <text evidence="1">The sequence shown here is derived from an EMBL/GenBank/DDBJ whole genome shotgun (WGS) entry which is preliminary data.</text>
</comment>
<evidence type="ECO:0000313" key="1">
    <source>
        <dbReference type="EMBL" id="NDU99097.1"/>
    </source>
</evidence>
<gene>
    <name evidence="1" type="ORF">GK108_29740</name>
</gene>
<accession>A0A6L9LH86</accession>
<reference evidence="1 2" key="1">
    <citation type="submission" date="2020-02" db="EMBL/GenBank/DDBJ databases">
        <title>Draft genome sequence of two Spirosoma agri KCTC 52727 and Spirosoma terrae KCTC 52035.</title>
        <authorList>
            <person name="Rojas J."/>
            <person name="Ambika Manirajan B."/>
            <person name="Suarez C."/>
            <person name="Ratering S."/>
            <person name="Schnell S."/>
        </authorList>
    </citation>
    <scope>NUCLEOTIDE SEQUENCE [LARGE SCALE GENOMIC DNA]</scope>
    <source>
        <strain evidence="1 2">KCTC 52035</strain>
    </source>
</reference>
<dbReference type="RefSeq" id="WP_163955224.1">
    <property type="nucleotide sequence ID" value="NZ_JAAFZH010000023.1"/>
</dbReference>
<keyword evidence="2" id="KW-1185">Reference proteome</keyword>
<dbReference type="AlphaFoldDB" id="A0A6L9LH86"/>
<name>A0A6L9LH86_9BACT</name>
<evidence type="ECO:0000313" key="2">
    <source>
        <dbReference type="Proteomes" id="UP000474175"/>
    </source>
</evidence>